<dbReference type="CDD" id="cd00159">
    <property type="entry name" value="RhoGAP"/>
    <property type="match status" value="1"/>
</dbReference>
<sequence length="798" mass="88184">MSETDIQVVVGKDISNLYAQVNITNKTKNKLEKISSNKIEFEIPDIADTHPELSNSDSNLYATLLSADEIESSLLSSRNLFVSAENVLSEISSEINGSPTPMPGSKLMRHNTGPIKKVRAPPPAKPPPYKIKDNEMTSHPQNGVQIRRSRSTNSKPQIRIDQNFPIIPKIDNQEDAKGVNNTARKTPAQSFRKPKDTPEKSSGLLVSQSLPLKPTSKPSMPIPFKKSPLTNTIQTNINTRKQSPPDINNIDTHQTADNNKRISPTFPQTNINTISPQQPVRTPPPINPKPTKQQPYKPPLKPPIKSTPVIPPISVPPQNKKCVPLLPSMAPVSKHPSRLPPPPPSYSLTLPRNLTDKQSSPTKSPSIGDYTLLTPVSAETSPEDFPAFSPLVVKRSGSPPNDKTDYIINDEGYTMLNVDEFENSRDSPTMPFAAINLKSKFIRTNSLPPLDTKTSNNNDVMNYTDAPPKKPPRRMTSSKTSASDDKNDQNYSILSPAVSEVSGKRSVMSLNEYGTNLSADHKNQIGNRNPKTLTISSHGARPIPPKPAAYRGRSQSHNMDLNVKLNSVEQTKSVEVVYTDSKPLKKTGGTTSESGILHKMSKRFRKNRGGEDTTPSISSPVLGTTGVNKIIGLNTVLVAECVAYLKKSISLREEGIFRIPGDLNQVKLYHKQFDYSMKPDLNEELDPNNISTLLKQHIKENCGLLPKREACDMYTAVRQKNIEEISSVIERIAPEQQFIMKEVLYLFKEVSEHEKENKMCTGAIATSCGLSIFPSVNAGNANLMLKILIDNVDEIYKQ</sequence>
<feature type="compositionally biased region" description="Polar residues" evidence="1">
    <location>
        <begin position="356"/>
        <end position="365"/>
    </location>
</feature>
<feature type="compositionally biased region" description="Polar residues" evidence="1">
    <location>
        <begin position="179"/>
        <end position="189"/>
    </location>
</feature>
<feature type="domain" description="Rho-GAP" evidence="2">
    <location>
        <begin position="625"/>
        <end position="796"/>
    </location>
</feature>
<dbReference type="InterPro" id="IPR000198">
    <property type="entry name" value="RhoGAP_dom"/>
</dbReference>
<feature type="region of interest" description="Disordered" evidence="1">
    <location>
        <begin position="94"/>
        <end position="368"/>
    </location>
</feature>
<dbReference type="AlphaFoldDB" id="A0AAV7JZI8"/>
<gene>
    <name evidence="3" type="ORF">LOD99_735</name>
</gene>
<dbReference type="EMBL" id="JAKMXF010000222">
    <property type="protein sequence ID" value="KAI6654337.1"/>
    <property type="molecule type" value="Genomic_DNA"/>
</dbReference>
<dbReference type="SMART" id="SM00324">
    <property type="entry name" value="RhoGAP"/>
    <property type="match status" value="1"/>
</dbReference>
<evidence type="ECO:0000313" key="3">
    <source>
        <dbReference type="EMBL" id="KAI6654337.1"/>
    </source>
</evidence>
<dbReference type="Gene3D" id="1.10.555.10">
    <property type="entry name" value="Rho GTPase activation protein"/>
    <property type="match status" value="1"/>
</dbReference>
<proteinExistence type="predicted"/>
<keyword evidence="4" id="KW-1185">Reference proteome</keyword>
<feature type="compositionally biased region" description="Polar residues" evidence="1">
    <location>
        <begin position="448"/>
        <end position="461"/>
    </location>
</feature>
<feature type="region of interest" description="Disordered" evidence="1">
    <location>
        <begin position="448"/>
        <end position="490"/>
    </location>
</feature>
<accession>A0AAV7JZI8</accession>
<feature type="compositionally biased region" description="Polar residues" evidence="1">
    <location>
        <begin position="228"/>
        <end position="280"/>
    </location>
</feature>
<evidence type="ECO:0000313" key="4">
    <source>
        <dbReference type="Proteomes" id="UP001165289"/>
    </source>
</evidence>
<dbReference type="GO" id="GO:0007165">
    <property type="term" value="P:signal transduction"/>
    <property type="evidence" value="ECO:0007669"/>
    <property type="project" value="InterPro"/>
</dbReference>
<organism evidence="3 4">
    <name type="scientific">Oopsacas minuta</name>
    <dbReference type="NCBI Taxonomy" id="111878"/>
    <lineage>
        <taxon>Eukaryota</taxon>
        <taxon>Metazoa</taxon>
        <taxon>Porifera</taxon>
        <taxon>Hexactinellida</taxon>
        <taxon>Hexasterophora</taxon>
        <taxon>Lyssacinosida</taxon>
        <taxon>Leucopsacidae</taxon>
        <taxon>Oopsacas</taxon>
    </lineage>
</organism>
<evidence type="ECO:0000256" key="1">
    <source>
        <dbReference type="SAM" id="MobiDB-lite"/>
    </source>
</evidence>
<name>A0AAV7JZI8_9METZ</name>
<dbReference type="Pfam" id="PF00620">
    <property type="entry name" value="RhoGAP"/>
    <property type="match status" value="1"/>
</dbReference>
<evidence type="ECO:0000259" key="2">
    <source>
        <dbReference type="PROSITE" id="PS50238"/>
    </source>
</evidence>
<reference evidence="3 4" key="1">
    <citation type="journal article" date="2023" name="BMC Biol.">
        <title>The compact genome of the sponge Oopsacas minuta (Hexactinellida) is lacking key metazoan core genes.</title>
        <authorList>
            <person name="Santini S."/>
            <person name="Schenkelaars Q."/>
            <person name="Jourda C."/>
            <person name="Duchesne M."/>
            <person name="Belahbib H."/>
            <person name="Rocher C."/>
            <person name="Selva M."/>
            <person name="Riesgo A."/>
            <person name="Vervoort M."/>
            <person name="Leys S.P."/>
            <person name="Kodjabachian L."/>
            <person name="Le Bivic A."/>
            <person name="Borchiellini C."/>
            <person name="Claverie J.M."/>
            <person name="Renard E."/>
        </authorList>
    </citation>
    <scope>NUCLEOTIDE SEQUENCE [LARGE SCALE GENOMIC DNA]</scope>
    <source>
        <strain evidence="3">SPO-2</strain>
    </source>
</reference>
<dbReference type="PROSITE" id="PS50238">
    <property type="entry name" value="RHOGAP"/>
    <property type="match status" value="1"/>
</dbReference>
<dbReference type="InterPro" id="IPR008936">
    <property type="entry name" value="Rho_GTPase_activation_prot"/>
</dbReference>
<dbReference type="SUPFAM" id="SSF48350">
    <property type="entry name" value="GTPase activation domain, GAP"/>
    <property type="match status" value="1"/>
</dbReference>
<feature type="region of interest" description="Disordered" evidence="1">
    <location>
        <begin position="533"/>
        <end position="554"/>
    </location>
</feature>
<dbReference type="Proteomes" id="UP001165289">
    <property type="component" value="Unassembled WGS sequence"/>
</dbReference>
<feature type="compositionally biased region" description="Pro residues" evidence="1">
    <location>
        <begin position="120"/>
        <end position="129"/>
    </location>
</feature>
<protein>
    <submittedName>
        <fullName evidence="3">Pollen-specific leucine-rich repeat extensin-like protein 1</fullName>
    </submittedName>
</protein>
<comment type="caution">
    <text evidence="3">The sequence shown here is derived from an EMBL/GenBank/DDBJ whole genome shotgun (WGS) entry which is preliminary data.</text>
</comment>